<keyword evidence="3" id="KW-1185">Reference proteome</keyword>
<evidence type="ECO:0000259" key="1">
    <source>
        <dbReference type="Pfam" id="PF04264"/>
    </source>
</evidence>
<gene>
    <name evidence="2" type="ORF">SAMN04487893_10781</name>
</gene>
<name>A0A1I3R9A1_9FLAO</name>
<dbReference type="RefSeq" id="WP_090678875.1">
    <property type="nucleotide sequence ID" value="NZ_FORU01000007.1"/>
</dbReference>
<dbReference type="OrthoDB" id="5292899at2"/>
<proteinExistence type="predicted"/>
<dbReference type="Pfam" id="PF04264">
    <property type="entry name" value="YceI"/>
    <property type="match status" value="1"/>
</dbReference>
<protein>
    <submittedName>
        <fullName evidence="2">YceI-like domain-containing protein</fullName>
    </submittedName>
</protein>
<sequence length="203" mass="22397">MKKTFLALALIGAFAVSCGQKETKTIEDVTITTEEQEAPKEVEKEVVKHKVVWTAFKTPAKVGVKGSFDEVSLTYAHPDAALVTDALNGATFEIKTTSVNSNDPGRDSKLSGYFFEKMTGDIHGTFHEFKDGKVVTSIFMNGIEKSKELTYELNGNIVVIKGSIDIIADFNAEPAFQSLHEICKDLHEGKSWTDVEFEVTIEK</sequence>
<dbReference type="InterPro" id="IPR007372">
    <property type="entry name" value="Lipid/polyisoprenoid-bd_YceI"/>
</dbReference>
<dbReference type="STRING" id="1150112.SAMN04487893_10781"/>
<dbReference type="SUPFAM" id="SSF101874">
    <property type="entry name" value="YceI-like"/>
    <property type="match status" value="1"/>
</dbReference>
<dbReference type="AlphaFoldDB" id="A0A1I3R9A1"/>
<dbReference type="Proteomes" id="UP000243887">
    <property type="component" value="Unassembled WGS sequence"/>
</dbReference>
<dbReference type="EMBL" id="FORU01000007">
    <property type="protein sequence ID" value="SFJ42352.1"/>
    <property type="molecule type" value="Genomic_DNA"/>
</dbReference>
<reference evidence="3" key="1">
    <citation type="submission" date="2016-10" db="EMBL/GenBank/DDBJ databases">
        <authorList>
            <person name="Varghese N."/>
            <person name="Submissions S."/>
        </authorList>
    </citation>
    <scope>NUCLEOTIDE SEQUENCE [LARGE SCALE GENOMIC DNA]</scope>
    <source>
        <strain evidence="3">DSM 26542</strain>
    </source>
</reference>
<feature type="domain" description="Lipid/polyisoprenoid-binding YceI-like" evidence="1">
    <location>
        <begin position="61"/>
        <end position="171"/>
    </location>
</feature>
<evidence type="ECO:0000313" key="3">
    <source>
        <dbReference type="Proteomes" id="UP000243887"/>
    </source>
</evidence>
<accession>A0A1I3R9A1</accession>
<evidence type="ECO:0000313" key="2">
    <source>
        <dbReference type="EMBL" id="SFJ42352.1"/>
    </source>
</evidence>
<organism evidence="2 3">
    <name type="scientific">Myroides guanonis</name>
    <dbReference type="NCBI Taxonomy" id="1150112"/>
    <lineage>
        <taxon>Bacteria</taxon>
        <taxon>Pseudomonadati</taxon>
        <taxon>Bacteroidota</taxon>
        <taxon>Flavobacteriia</taxon>
        <taxon>Flavobacteriales</taxon>
        <taxon>Flavobacteriaceae</taxon>
        <taxon>Myroides</taxon>
    </lineage>
</organism>
<dbReference type="Gene3D" id="2.40.128.110">
    <property type="entry name" value="Lipid/polyisoprenoid-binding, YceI-like"/>
    <property type="match status" value="1"/>
</dbReference>
<dbReference type="InterPro" id="IPR036761">
    <property type="entry name" value="TTHA0802/YceI-like_sf"/>
</dbReference>
<dbReference type="PROSITE" id="PS51257">
    <property type="entry name" value="PROKAR_LIPOPROTEIN"/>
    <property type="match status" value="1"/>
</dbReference>